<dbReference type="OrthoDB" id="798164at2"/>
<name>A0A495J7E0_9SPHI</name>
<gene>
    <name evidence="1" type="ORF">BDD43_5158</name>
</gene>
<proteinExistence type="predicted"/>
<dbReference type="EMBL" id="RBKU01000001">
    <property type="protein sequence ID" value="RKR84905.1"/>
    <property type="molecule type" value="Genomic_DNA"/>
</dbReference>
<dbReference type="AlphaFoldDB" id="A0A495J7E0"/>
<keyword evidence="2" id="KW-1185">Reference proteome</keyword>
<protein>
    <submittedName>
        <fullName evidence="1">Uncharacterized protein</fullName>
    </submittedName>
</protein>
<sequence length="84" mass="9388">MFQTLLQLKNNGTLKQLVLNGFMSPKIFMYLEIYLWVDARIQTTGKSLSTIVSDAEIVFSVSSATIWRSLRIAKDMAADDALAS</sequence>
<reference evidence="1 2" key="1">
    <citation type="submission" date="2018-10" db="EMBL/GenBank/DDBJ databases">
        <title>Genomic Encyclopedia of Archaeal and Bacterial Type Strains, Phase II (KMG-II): from individual species to whole genera.</title>
        <authorList>
            <person name="Goeker M."/>
        </authorList>
    </citation>
    <scope>NUCLEOTIDE SEQUENCE [LARGE SCALE GENOMIC DNA]</scope>
    <source>
        <strain evidence="1 2">DSM 18602</strain>
    </source>
</reference>
<comment type="caution">
    <text evidence="1">The sequence shown here is derived from an EMBL/GenBank/DDBJ whole genome shotgun (WGS) entry which is preliminary data.</text>
</comment>
<evidence type="ECO:0000313" key="1">
    <source>
        <dbReference type="EMBL" id="RKR84905.1"/>
    </source>
</evidence>
<evidence type="ECO:0000313" key="2">
    <source>
        <dbReference type="Proteomes" id="UP000268007"/>
    </source>
</evidence>
<organism evidence="1 2">
    <name type="scientific">Mucilaginibacter gracilis</name>
    <dbReference type="NCBI Taxonomy" id="423350"/>
    <lineage>
        <taxon>Bacteria</taxon>
        <taxon>Pseudomonadati</taxon>
        <taxon>Bacteroidota</taxon>
        <taxon>Sphingobacteriia</taxon>
        <taxon>Sphingobacteriales</taxon>
        <taxon>Sphingobacteriaceae</taxon>
        <taxon>Mucilaginibacter</taxon>
    </lineage>
</organism>
<accession>A0A495J7E0</accession>
<dbReference type="Proteomes" id="UP000268007">
    <property type="component" value="Unassembled WGS sequence"/>
</dbReference>
<dbReference type="RefSeq" id="WP_121200861.1">
    <property type="nucleotide sequence ID" value="NZ_RBKU01000001.1"/>
</dbReference>